<sequence>MESNFQYPPTSSLTIPILPAELVTEILSRLPVKSLLRFKCVSELWLALICSPEFVKTHLSLSANNKDYSRHKVMMYHVPKYSFKDCSLMSLFNESVTEAFDLNFPMKFNGLDRNKKKKYPVWIMGSVNGLIYLVNEDDMFLWNPSTRKYKKLPDPRLTLRYIFLRMCGFGYDELHDDYKVVIFINNSSHDEVKIYSLKSDSWKNVDACPSMVHYVPGKFVNGKLHWVTFTQNIISIDLTGERWGEMEIYVESLVCPFSKTKVGKAKITILLQITCKSTFFSSSVKFYLLFQKIEQAMHMQRTYNS</sequence>
<dbReference type="RefSeq" id="XP_075086463.1">
    <property type="nucleotide sequence ID" value="XM_075230362.1"/>
</dbReference>
<evidence type="ECO:0000313" key="2">
    <source>
        <dbReference type="RefSeq" id="XP_075086463.1"/>
    </source>
</evidence>
<keyword evidence="1" id="KW-1185">Reference proteome</keyword>
<dbReference type="Proteomes" id="UP000790787">
    <property type="component" value="Chromosome 14"/>
</dbReference>
<proteinExistence type="predicted"/>
<organism evidence="1 2">
    <name type="scientific">Nicotiana tabacum</name>
    <name type="common">Common tobacco</name>
    <dbReference type="NCBI Taxonomy" id="4097"/>
    <lineage>
        <taxon>Eukaryota</taxon>
        <taxon>Viridiplantae</taxon>
        <taxon>Streptophyta</taxon>
        <taxon>Embryophyta</taxon>
        <taxon>Tracheophyta</taxon>
        <taxon>Spermatophyta</taxon>
        <taxon>Magnoliopsida</taxon>
        <taxon>eudicotyledons</taxon>
        <taxon>Gunneridae</taxon>
        <taxon>Pentapetalae</taxon>
        <taxon>asterids</taxon>
        <taxon>lamiids</taxon>
        <taxon>Solanales</taxon>
        <taxon>Solanaceae</taxon>
        <taxon>Nicotianoideae</taxon>
        <taxon>Nicotianeae</taxon>
        <taxon>Nicotiana</taxon>
    </lineage>
</organism>
<accession>A0AC58SND8</accession>
<protein>
    <submittedName>
        <fullName evidence="2">F-box/kelch-repeat protein At3g06240-like</fullName>
    </submittedName>
</protein>
<reference evidence="2" key="2">
    <citation type="submission" date="2025-08" db="UniProtKB">
        <authorList>
            <consortium name="RefSeq"/>
        </authorList>
    </citation>
    <scope>IDENTIFICATION</scope>
    <source>
        <tissue evidence="2">Leaf</tissue>
    </source>
</reference>
<gene>
    <name evidence="2" type="primary">LOC107790658</name>
</gene>
<name>A0AC58SND8_TOBAC</name>
<reference evidence="1" key="1">
    <citation type="journal article" date="2014" name="Nat. Commun.">
        <title>The tobacco genome sequence and its comparison with those of tomato and potato.</title>
        <authorList>
            <person name="Sierro N."/>
            <person name="Battey J.N."/>
            <person name="Ouadi S."/>
            <person name="Bakaher N."/>
            <person name="Bovet L."/>
            <person name="Willig A."/>
            <person name="Goepfert S."/>
            <person name="Peitsch M.C."/>
            <person name="Ivanov N.V."/>
        </authorList>
    </citation>
    <scope>NUCLEOTIDE SEQUENCE [LARGE SCALE GENOMIC DNA]</scope>
</reference>
<evidence type="ECO:0000313" key="1">
    <source>
        <dbReference type="Proteomes" id="UP000790787"/>
    </source>
</evidence>